<keyword evidence="4" id="KW-1185">Reference proteome</keyword>
<dbReference type="Gene3D" id="1.20.90.10">
    <property type="entry name" value="Phospholipase A2 domain"/>
    <property type="match status" value="1"/>
</dbReference>
<gene>
    <name evidence="3 5" type="primary">Proca1</name>
</gene>
<feature type="compositionally biased region" description="Polar residues" evidence="1">
    <location>
        <begin position="112"/>
        <end position="128"/>
    </location>
</feature>
<reference evidence="3" key="3">
    <citation type="submission" date="2025-09" db="UniProtKB">
        <authorList>
            <consortium name="Ensembl"/>
        </authorList>
    </citation>
    <scope>IDENTIFICATION</scope>
    <source>
        <strain evidence="3">Brown Norway</strain>
    </source>
</reference>
<dbReference type="GO" id="GO:0050482">
    <property type="term" value="P:arachidonate secretion"/>
    <property type="evidence" value="ECO:0007669"/>
    <property type="project" value="InterPro"/>
</dbReference>
<protein>
    <submittedName>
        <fullName evidence="3">Protein interacting with cyclin A1</fullName>
    </submittedName>
</protein>
<dbReference type="Pfam" id="PF05826">
    <property type="entry name" value="Phospholip_A2_2"/>
    <property type="match status" value="1"/>
</dbReference>
<dbReference type="AlphaFoldDB" id="A0A8I6AIT3"/>
<dbReference type="RefSeq" id="XP_038942535.1">
    <property type="nucleotide sequence ID" value="XM_039086607.2"/>
</dbReference>
<dbReference type="RGD" id="1561727">
    <property type="gene designation" value="Proca1"/>
</dbReference>
<feature type="compositionally biased region" description="Basic residues" evidence="1">
    <location>
        <begin position="176"/>
        <end position="191"/>
    </location>
</feature>
<dbReference type="GO" id="GO:0004623">
    <property type="term" value="F:phospholipase A2 activity"/>
    <property type="evidence" value="ECO:0007669"/>
    <property type="project" value="InterPro"/>
</dbReference>
<dbReference type="GeneID" id="497959"/>
<evidence type="ECO:0000313" key="5">
    <source>
        <dbReference type="RGD" id="1561727"/>
    </source>
</evidence>
<dbReference type="InterPro" id="IPR016090">
    <property type="entry name" value="PLA2-like_dom"/>
</dbReference>
<feature type="region of interest" description="Disordered" evidence="1">
    <location>
        <begin position="157"/>
        <end position="284"/>
    </location>
</feature>
<dbReference type="GeneTree" id="ENSGT00940000162235"/>
<feature type="compositionally biased region" description="Basic and acidic residues" evidence="1">
    <location>
        <begin position="164"/>
        <end position="175"/>
    </location>
</feature>
<reference evidence="3" key="2">
    <citation type="submission" date="2025-08" db="UniProtKB">
        <authorList>
            <consortium name="Ensembl"/>
        </authorList>
    </citation>
    <scope>IDENTIFICATION</scope>
    <source>
        <strain evidence="3">Brown Norway</strain>
    </source>
</reference>
<sequence length="284" mass="32331">MWVRTTVTIRRWSEEKSGCNHERYPRTGENKETERCCWKHQQCPVHIIHSFSDCGHHNRCMHAVSHCNCESRCQSYRPISVAIFHHPTHHMYMTDDLNDLEANQLAITNNLCSTDRPTDPNSVESTTGAPDLSAPITIWRSASPIDKCQEGKVIKNIKKKKKEKDKEEMMVDEKPKLKKKAKGKLIKKKSPMKSESSPADLSHSISPRELVRTSESSPDSREGLESEDSYERGKERPSSEDIVESSPKKKEKCSAQAKKNATKNLQTRKTSKRKSPPVPNPNLS</sequence>
<organism evidence="3 4">
    <name type="scientific">Rattus norvegicus</name>
    <name type="common">Rat</name>
    <dbReference type="NCBI Taxonomy" id="10116"/>
    <lineage>
        <taxon>Eukaryota</taxon>
        <taxon>Metazoa</taxon>
        <taxon>Chordata</taxon>
        <taxon>Craniata</taxon>
        <taxon>Vertebrata</taxon>
        <taxon>Euteleostomi</taxon>
        <taxon>Mammalia</taxon>
        <taxon>Eutheria</taxon>
        <taxon>Euarchontoglires</taxon>
        <taxon>Glires</taxon>
        <taxon>Rodentia</taxon>
        <taxon>Myomorpha</taxon>
        <taxon>Muroidea</taxon>
        <taxon>Muridae</taxon>
        <taxon>Murinae</taxon>
        <taxon>Rattus</taxon>
    </lineage>
</organism>
<dbReference type="PANTHER" id="PTHR12253">
    <property type="entry name" value="RH14732P"/>
    <property type="match status" value="1"/>
</dbReference>
<reference evidence="3" key="1">
    <citation type="submission" date="2024-01" db="EMBL/GenBank/DDBJ databases">
        <title>GRCr8: a new rat reference genome assembly contstructed from accurate long reads and long range scaffolding.</title>
        <authorList>
            <person name="Doris P.A."/>
            <person name="Kalbfleisch T."/>
            <person name="Li K."/>
            <person name="Howe K."/>
            <person name="Wood J."/>
        </authorList>
    </citation>
    <scope>NUCLEOTIDE SEQUENCE [LARGE SCALE GENOMIC DNA]</scope>
    <source>
        <strain evidence="3">Brown Norway</strain>
    </source>
</reference>
<dbReference type="CDD" id="cd04705">
    <property type="entry name" value="PLA2_group_III_like"/>
    <property type="match status" value="1"/>
</dbReference>
<evidence type="ECO:0000313" key="4">
    <source>
        <dbReference type="Proteomes" id="UP000002494"/>
    </source>
</evidence>
<accession>A0A8I6AIT3</accession>
<dbReference type="GO" id="GO:0006644">
    <property type="term" value="P:phospholipid metabolic process"/>
    <property type="evidence" value="ECO:0007669"/>
    <property type="project" value="InterPro"/>
</dbReference>
<name>A0A8I6AIT3_RAT</name>
<evidence type="ECO:0000256" key="1">
    <source>
        <dbReference type="SAM" id="MobiDB-lite"/>
    </source>
</evidence>
<evidence type="ECO:0000259" key="2">
    <source>
        <dbReference type="Pfam" id="PF05826"/>
    </source>
</evidence>
<dbReference type="Ensembl" id="ENSRNOT00000095582.2">
    <property type="protein sequence ID" value="ENSRNOP00000093454.2"/>
    <property type="gene ID" value="ENSRNOG00000023381.6"/>
</dbReference>
<dbReference type="Proteomes" id="UP000002494">
    <property type="component" value="Chromosome 10"/>
</dbReference>
<feature type="region of interest" description="Disordered" evidence="1">
    <location>
        <begin position="112"/>
        <end position="132"/>
    </location>
</feature>
<feature type="domain" description="Phospholipase A2-like central" evidence="2">
    <location>
        <begin position="21"/>
        <end position="73"/>
    </location>
</feature>
<feature type="compositionally biased region" description="Basic and acidic residues" evidence="1">
    <location>
        <begin position="218"/>
        <end position="239"/>
    </location>
</feature>
<proteinExistence type="predicted"/>
<evidence type="ECO:0000313" key="3">
    <source>
        <dbReference type="Ensembl" id="ENSRNOP00000093454.2"/>
    </source>
</evidence>
<dbReference type="InterPro" id="IPR036444">
    <property type="entry name" value="PLipase_A2_dom_sf"/>
</dbReference>